<comment type="caution">
    <text evidence="3">The sequence shown here is derived from an EMBL/GenBank/DDBJ whole genome shotgun (WGS) entry which is preliminary data.</text>
</comment>
<keyword evidence="2" id="KW-1133">Transmembrane helix</keyword>
<gene>
    <name evidence="3" type="ORF">BJ998_003374</name>
</gene>
<dbReference type="RefSeq" id="WP_184862752.1">
    <property type="nucleotide sequence ID" value="NZ_BAAAWY010000055.1"/>
</dbReference>
<dbReference type="AlphaFoldDB" id="A0A7W9NHI9"/>
<keyword evidence="2" id="KW-0472">Membrane</keyword>
<dbReference type="EMBL" id="JACHIR010000001">
    <property type="protein sequence ID" value="MBB5892178.1"/>
    <property type="molecule type" value="Genomic_DNA"/>
</dbReference>
<evidence type="ECO:0000256" key="1">
    <source>
        <dbReference type="SAM" id="MobiDB-lite"/>
    </source>
</evidence>
<sequence>MSKEKSTIRLDIKPTQVAAGALASVTAAVLGSKLGVAGTVTGAGLASVVGTVGTAMYERSIQAARERVTTRIRQEQPPVGASHDAETVRLKVAPPKEEPGKRRWPMVAAAVVVAFVLGMGVLTTVELLGGQATSGNGNRTTVGALFGQPAQSSTPHPTSTPPPTTSSTTTSTSTPTTTSSTTPPSSTTSSSTGTSTSTTTTTTSQQPTGTSGGPPPGVN</sequence>
<proteinExistence type="predicted"/>
<feature type="compositionally biased region" description="Low complexity" evidence="1">
    <location>
        <begin position="165"/>
        <end position="209"/>
    </location>
</feature>
<dbReference type="Proteomes" id="UP000585638">
    <property type="component" value="Unassembled WGS sequence"/>
</dbReference>
<accession>A0A7W9NHI9</accession>
<evidence type="ECO:0000313" key="4">
    <source>
        <dbReference type="Proteomes" id="UP000585638"/>
    </source>
</evidence>
<keyword evidence="2" id="KW-0812">Transmembrane</keyword>
<organism evidence="3 4">
    <name type="scientific">Kutzneria kofuensis</name>
    <dbReference type="NCBI Taxonomy" id="103725"/>
    <lineage>
        <taxon>Bacteria</taxon>
        <taxon>Bacillati</taxon>
        <taxon>Actinomycetota</taxon>
        <taxon>Actinomycetes</taxon>
        <taxon>Pseudonocardiales</taxon>
        <taxon>Pseudonocardiaceae</taxon>
        <taxon>Kutzneria</taxon>
    </lineage>
</organism>
<evidence type="ECO:0000256" key="2">
    <source>
        <dbReference type="SAM" id="Phobius"/>
    </source>
</evidence>
<evidence type="ECO:0000313" key="3">
    <source>
        <dbReference type="EMBL" id="MBB5892178.1"/>
    </source>
</evidence>
<feature type="transmembrane region" description="Helical" evidence="2">
    <location>
        <begin position="106"/>
        <end position="129"/>
    </location>
</feature>
<name>A0A7W9NHI9_9PSEU</name>
<keyword evidence="4" id="KW-1185">Reference proteome</keyword>
<feature type="compositionally biased region" description="Polar residues" evidence="1">
    <location>
        <begin position="132"/>
        <end position="141"/>
    </location>
</feature>
<feature type="region of interest" description="Disordered" evidence="1">
    <location>
        <begin position="132"/>
        <end position="219"/>
    </location>
</feature>
<reference evidence="3 4" key="1">
    <citation type="submission" date="2020-08" db="EMBL/GenBank/DDBJ databases">
        <title>Sequencing the genomes of 1000 actinobacteria strains.</title>
        <authorList>
            <person name="Klenk H.-P."/>
        </authorList>
    </citation>
    <scope>NUCLEOTIDE SEQUENCE [LARGE SCALE GENOMIC DNA]</scope>
    <source>
        <strain evidence="3 4">DSM 43851</strain>
    </source>
</reference>
<protein>
    <submittedName>
        <fullName evidence="3">Cytoskeletal protein RodZ</fullName>
    </submittedName>
</protein>